<dbReference type="InterPro" id="IPR013324">
    <property type="entry name" value="RNA_pol_sigma_r3/r4-like"/>
</dbReference>
<evidence type="ECO:0000256" key="5">
    <source>
        <dbReference type="ARBA" id="ARBA00023163"/>
    </source>
</evidence>
<dbReference type="PANTHER" id="PTHR43133">
    <property type="entry name" value="RNA POLYMERASE ECF-TYPE SIGMA FACTO"/>
    <property type="match status" value="1"/>
</dbReference>
<keyword evidence="9" id="KW-1185">Reference proteome</keyword>
<comment type="similarity">
    <text evidence="1">Belongs to the sigma-70 factor family. ECF subfamily.</text>
</comment>
<organism evidence="8 9">
    <name type="scientific">Paenibacillus azoreducens</name>
    <dbReference type="NCBI Taxonomy" id="116718"/>
    <lineage>
        <taxon>Bacteria</taxon>
        <taxon>Bacillati</taxon>
        <taxon>Bacillota</taxon>
        <taxon>Bacilli</taxon>
        <taxon>Bacillales</taxon>
        <taxon>Paenibacillaceae</taxon>
        <taxon>Paenibacillus</taxon>
    </lineage>
</organism>
<dbReference type="Pfam" id="PF04542">
    <property type="entry name" value="Sigma70_r2"/>
    <property type="match status" value="1"/>
</dbReference>
<comment type="caution">
    <text evidence="8">The sequence shown here is derived from an EMBL/GenBank/DDBJ whole genome shotgun (WGS) entry which is preliminary data.</text>
</comment>
<evidence type="ECO:0000259" key="6">
    <source>
        <dbReference type="Pfam" id="PF04542"/>
    </source>
</evidence>
<keyword evidence="3" id="KW-0731">Sigma factor</keyword>
<feature type="domain" description="RNA polymerase sigma factor 70 region 4 type 2" evidence="7">
    <location>
        <begin position="108"/>
        <end position="159"/>
    </location>
</feature>
<dbReference type="NCBIfam" id="TIGR02950">
    <property type="entry name" value="SigM_subfam"/>
    <property type="match status" value="1"/>
</dbReference>
<dbReference type="InterPro" id="IPR014296">
    <property type="entry name" value="RNA_pol_sigma-M_bacilli"/>
</dbReference>
<dbReference type="SUPFAM" id="SSF88946">
    <property type="entry name" value="Sigma2 domain of RNA polymerase sigma factors"/>
    <property type="match status" value="1"/>
</dbReference>
<evidence type="ECO:0000256" key="2">
    <source>
        <dbReference type="ARBA" id="ARBA00023015"/>
    </source>
</evidence>
<evidence type="ECO:0000256" key="3">
    <source>
        <dbReference type="ARBA" id="ARBA00023082"/>
    </source>
</evidence>
<evidence type="ECO:0000256" key="1">
    <source>
        <dbReference type="ARBA" id="ARBA00010641"/>
    </source>
</evidence>
<dbReference type="RefSeq" id="WP_237100105.1">
    <property type="nucleotide sequence ID" value="NZ_AP025343.1"/>
</dbReference>
<proteinExistence type="inferred from homology"/>
<dbReference type="InterPro" id="IPR013325">
    <property type="entry name" value="RNA_pol_sigma_r2"/>
</dbReference>
<evidence type="ECO:0000313" key="9">
    <source>
        <dbReference type="Proteomes" id="UP000682811"/>
    </source>
</evidence>
<reference evidence="8 9" key="1">
    <citation type="submission" date="2021-03" db="EMBL/GenBank/DDBJ databases">
        <title>Antimicrobial resistance genes in bacteria isolated from Japanese honey, and their potential for conferring macrolide and lincosamide resistance in the American foulbrood pathogen Paenibacillus larvae.</title>
        <authorList>
            <person name="Okamoto M."/>
            <person name="Kumagai M."/>
            <person name="Kanamori H."/>
            <person name="Takamatsu D."/>
        </authorList>
    </citation>
    <scope>NUCLEOTIDE SEQUENCE [LARGE SCALE GENOMIC DNA]</scope>
    <source>
        <strain evidence="8 9">J34TS1</strain>
    </source>
</reference>
<dbReference type="GO" id="GO:0016987">
    <property type="term" value="F:sigma factor activity"/>
    <property type="evidence" value="ECO:0007669"/>
    <property type="project" value="UniProtKB-KW"/>
</dbReference>
<dbReference type="GO" id="GO:0003677">
    <property type="term" value="F:DNA binding"/>
    <property type="evidence" value="ECO:0007669"/>
    <property type="project" value="UniProtKB-KW"/>
</dbReference>
<dbReference type="GO" id="GO:0006352">
    <property type="term" value="P:DNA-templated transcription initiation"/>
    <property type="evidence" value="ECO:0007669"/>
    <property type="project" value="InterPro"/>
</dbReference>
<evidence type="ECO:0000259" key="7">
    <source>
        <dbReference type="Pfam" id="PF08281"/>
    </source>
</evidence>
<evidence type="ECO:0000313" key="8">
    <source>
        <dbReference type="EMBL" id="GIO47233.1"/>
    </source>
</evidence>
<name>A0A920CSA4_9BACL</name>
<dbReference type="InterPro" id="IPR013249">
    <property type="entry name" value="RNA_pol_sigma70_r4_t2"/>
</dbReference>
<protein>
    <submittedName>
        <fullName evidence="8">ECF RNA polymerase sigma factor SigM</fullName>
    </submittedName>
</protein>
<dbReference type="InterPro" id="IPR036388">
    <property type="entry name" value="WH-like_DNA-bd_sf"/>
</dbReference>
<dbReference type="InterPro" id="IPR014284">
    <property type="entry name" value="RNA_pol_sigma-70_dom"/>
</dbReference>
<dbReference type="EMBL" id="BORT01000007">
    <property type="protein sequence ID" value="GIO47233.1"/>
    <property type="molecule type" value="Genomic_DNA"/>
</dbReference>
<sequence>MMKRSTLESVYRKYMPDLYRYLRTLCGDDAAAEDLVQETFYRAYLHLENYRDEKVKPWLFRVAYNAFIDMKRKERRSIASADDFFHRLPDDAGKGPESVLIQKESHNLLMAWIAKLPELQKQALVLYDLHHFSYQESADIMGITLSYFKILLFRARQQLRKAKERNEHDDR</sequence>
<evidence type="ECO:0000256" key="4">
    <source>
        <dbReference type="ARBA" id="ARBA00023125"/>
    </source>
</evidence>
<gene>
    <name evidence="8" type="primary">sigM</name>
    <name evidence="8" type="ORF">J34TS1_19980</name>
</gene>
<dbReference type="AlphaFoldDB" id="A0A920CSA4"/>
<dbReference type="Pfam" id="PF08281">
    <property type="entry name" value="Sigma70_r4_2"/>
    <property type="match status" value="1"/>
</dbReference>
<dbReference type="InterPro" id="IPR039425">
    <property type="entry name" value="RNA_pol_sigma-70-like"/>
</dbReference>
<accession>A0A920CSA4</accession>
<dbReference type="PANTHER" id="PTHR43133:SF52">
    <property type="entry name" value="ECF RNA POLYMERASE SIGMA FACTOR SIGL"/>
    <property type="match status" value="1"/>
</dbReference>
<keyword evidence="2" id="KW-0805">Transcription regulation</keyword>
<feature type="domain" description="RNA polymerase sigma-70 region 2" evidence="6">
    <location>
        <begin position="11"/>
        <end position="76"/>
    </location>
</feature>
<dbReference type="NCBIfam" id="TIGR02937">
    <property type="entry name" value="sigma70-ECF"/>
    <property type="match status" value="1"/>
</dbReference>
<dbReference type="Gene3D" id="1.10.1740.10">
    <property type="match status" value="1"/>
</dbReference>
<keyword evidence="4" id="KW-0238">DNA-binding</keyword>
<dbReference type="InterPro" id="IPR007627">
    <property type="entry name" value="RNA_pol_sigma70_r2"/>
</dbReference>
<dbReference type="CDD" id="cd06171">
    <property type="entry name" value="Sigma70_r4"/>
    <property type="match status" value="1"/>
</dbReference>
<dbReference type="SUPFAM" id="SSF88659">
    <property type="entry name" value="Sigma3 and sigma4 domains of RNA polymerase sigma factors"/>
    <property type="match status" value="1"/>
</dbReference>
<keyword evidence="5" id="KW-0804">Transcription</keyword>
<dbReference type="Proteomes" id="UP000682811">
    <property type="component" value="Unassembled WGS sequence"/>
</dbReference>
<dbReference type="Gene3D" id="1.10.10.10">
    <property type="entry name" value="Winged helix-like DNA-binding domain superfamily/Winged helix DNA-binding domain"/>
    <property type="match status" value="1"/>
</dbReference>